<feature type="domain" description="Copper amine oxidase N3-terminal" evidence="16">
    <location>
        <begin position="107"/>
        <end position="200"/>
    </location>
</feature>
<keyword evidence="7 12" id="KW-0801">TPQ</keyword>
<dbReference type="KEGG" id="gyu:FE374_14330"/>
<evidence type="ECO:0000256" key="6">
    <source>
        <dbReference type="ARBA" id="ARBA00022723"/>
    </source>
</evidence>
<feature type="active site" description="Proton acceptor" evidence="12">
    <location>
        <position position="306"/>
    </location>
</feature>
<dbReference type="SUPFAM" id="SSF54416">
    <property type="entry name" value="Amine oxidase N-terminal region"/>
    <property type="match status" value="2"/>
</dbReference>
<evidence type="ECO:0000256" key="12">
    <source>
        <dbReference type="PIRSR" id="PIRSR600269-50"/>
    </source>
</evidence>
<evidence type="ECO:0000256" key="13">
    <source>
        <dbReference type="PIRSR" id="PIRSR600269-51"/>
    </source>
</evidence>
<feature type="active site" description="Schiff-base intermediate with substrate; via topaquinone" evidence="12">
    <location>
        <position position="390"/>
    </location>
</feature>
<keyword evidence="10" id="KW-1015">Disulfide bond</keyword>
<comment type="PTM">
    <text evidence="13 14">Topaquinone (TPQ) is generated by copper-dependent autoxidation of a specific tyrosyl residue.</text>
</comment>
<evidence type="ECO:0000256" key="2">
    <source>
        <dbReference type="ARBA" id="ARBA00001936"/>
    </source>
</evidence>
<comment type="subunit">
    <text evidence="5">Homodimer.</text>
</comment>
<dbReference type="InterPro" id="IPR016182">
    <property type="entry name" value="Cu_amine_oxidase_N-reg"/>
</dbReference>
<dbReference type="Pfam" id="PF02728">
    <property type="entry name" value="Cu_amine_oxidN3"/>
    <property type="match status" value="1"/>
</dbReference>
<evidence type="ECO:0000256" key="7">
    <source>
        <dbReference type="ARBA" id="ARBA00022772"/>
    </source>
</evidence>
<dbReference type="PANTHER" id="PTHR10638:SF86">
    <property type="entry name" value="COPPER AMINE OXIDASE 1-RELATED"/>
    <property type="match status" value="1"/>
</dbReference>
<evidence type="ECO:0000259" key="15">
    <source>
        <dbReference type="Pfam" id="PF01179"/>
    </source>
</evidence>
<dbReference type="InterPro" id="IPR000269">
    <property type="entry name" value="Cu_amine_oxidase"/>
</dbReference>
<accession>A0A5B8CBS5</accession>
<comment type="cofactor">
    <cofactor evidence="1">
        <name>Cu cation</name>
        <dbReference type="ChEBI" id="CHEBI:23378"/>
    </cofactor>
</comment>
<name>A0A5B8CBS5_9MICO</name>
<comment type="cofactor">
    <cofactor evidence="2">
        <name>Mn(2+)</name>
        <dbReference type="ChEBI" id="CHEBI:29035"/>
    </cofactor>
</comment>
<keyword evidence="11" id="KW-0464">Manganese</keyword>
<comment type="cofactor">
    <cofactor evidence="14">
        <name>Cu cation</name>
        <dbReference type="ChEBI" id="CHEBI:23378"/>
    </cofactor>
    <text evidence="14">Contains 1 topaquinone per subunit.</text>
</comment>
<reference evidence="18 19" key="1">
    <citation type="submission" date="2019-05" db="EMBL/GenBank/DDBJ databases">
        <title>Georgenia *** sp. nov., and Georgenia *** sp. nov., isolated from the intestinal contents of plateau pika (Ochotona curzoniae) in the Qinghai-Tibet plateau of China.</title>
        <authorList>
            <person name="Tian Z."/>
        </authorList>
    </citation>
    <scope>NUCLEOTIDE SEQUENCE [LARGE SCALE GENOMIC DNA]</scope>
    <source>
        <strain evidence="18 19">Z443</strain>
    </source>
</reference>
<evidence type="ECO:0000256" key="10">
    <source>
        <dbReference type="ARBA" id="ARBA00023157"/>
    </source>
</evidence>
<dbReference type="RefSeq" id="WP_139929876.1">
    <property type="nucleotide sequence ID" value="NZ_CP040915.1"/>
</dbReference>
<dbReference type="InterPro" id="IPR054157">
    <property type="entry name" value="AGAO-like_N2"/>
</dbReference>
<keyword evidence="6 14" id="KW-0479">Metal-binding</keyword>
<protein>
    <recommendedName>
        <fullName evidence="14">Amine oxidase</fullName>
        <ecNumber evidence="14">1.4.3.-</ecNumber>
    </recommendedName>
</protein>
<evidence type="ECO:0000256" key="4">
    <source>
        <dbReference type="ARBA" id="ARBA00007983"/>
    </source>
</evidence>
<comment type="cofactor">
    <cofactor evidence="3">
        <name>Zn(2+)</name>
        <dbReference type="ChEBI" id="CHEBI:29105"/>
    </cofactor>
</comment>
<dbReference type="Pfam" id="PF21994">
    <property type="entry name" value="AGAO-like_N2"/>
    <property type="match status" value="1"/>
</dbReference>
<dbReference type="GO" id="GO:0009308">
    <property type="term" value="P:amine metabolic process"/>
    <property type="evidence" value="ECO:0007669"/>
    <property type="project" value="UniProtKB-UniRule"/>
</dbReference>
<dbReference type="PROSITE" id="PS01164">
    <property type="entry name" value="COPPER_AMINE_OXID_1"/>
    <property type="match status" value="1"/>
</dbReference>
<keyword evidence="9 14" id="KW-0186">Copper</keyword>
<dbReference type="InterPro" id="IPR049948">
    <property type="entry name" value="Cu_Am_ox_TPQ-bd"/>
</dbReference>
<dbReference type="FunFam" id="2.70.98.20:FF:000001">
    <property type="entry name" value="Amine oxidase"/>
    <property type="match status" value="1"/>
</dbReference>
<evidence type="ECO:0000259" key="16">
    <source>
        <dbReference type="Pfam" id="PF02728"/>
    </source>
</evidence>
<evidence type="ECO:0000256" key="11">
    <source>
        <dbReference type="ARBA" id="ARBA00023211"/>
    </source>
</evidence>
<dbReference type="InterPro" id="IPR015802">
    <property type="entry name" value="Cu_amine_oxidase_N3"/>
</dbReference>
<dbReference type="InterPro" id="IPR015798">
    <property type="entry name" value="Cu_amine_oxidase_C"/>
</dbReference>
<evidence type="ECO:0000256" key="8">
    <source>
        <dbReference type="ARBA" id="ARBA00023002"/>
    </source>
</evidence>
<feature type="modified residue" description="2',4',5'-topaquinone" evidence="13">
    <location>
        <position position="390"/>
    </location>
</feature>
<dbReference type="GO" id="GO:0008131">
    <property type="term" value="F:primary methylamine oxidase activity"/>
    <property type="evidence" value="ECO:0007669"/>
    <property type="project" value="InterPro"/>
</dbReference>
<gene>
    <name evidence="18" type="ORF">FE374_14330</name>
</gene>
<keyword evidence="8 14" id="KW-0560">Oxidoreductase</keyword>
<comment type="similarity">
    <text evidence="4 14">Belongs to the copper/topaquinone oxidase family.</text>
</comment>
<dbReference type="EC" id="1.4.3.-" evidence="14"/>
<evidence type="ECO:0000256" key="1">
    <source>
        <dbReference type="ARBA" id="ARBA00001935"/>
    </source>
</evidence>
<dbReference type="EMBL" id="CP040915">
    <property type="protein sequence ID" value="QDC25626.1"/>
    <property type="molecule type" value="Genomic_DNA"/>
</dbReference>
<feature type="domain" description="Copper amine oxidase catalytic" evidence="15">
    <location>
        <begin position="234"/>
        <end position="634"/>
    </location>
</feature>
<dbReference type="Proteomes" id="UP000314616">
    <property type="component" value="Chromosome"/>
</dbReference>
<dbReference type="PANTHER" id="PTHR10638">
    <property type="entry name" value="COPPER AMINE OXIDASE"/>
    <property type="match status" value="1"/>
</dbReference>
<dbReference type="NCBIfam" id="NF008559">
    <property type="entry name" value="PRK11504.1"/>
    <property type="match status" value="1"/>
</dbReference>
<evidence type="ECO:0000256" key="3">
    <source>
        <dbReference type="ARBA" id="ARBA00001947"/>
    </source>
</evidence>
<evidence type="ECO:0000256" key="14">
    <source>
        <dbReference type="RuleBase" id="RU000672"/>
    </source>
</evidence>
<organism evidence="18 19">
    <name type="scientific">Georgenia yuyongxinii</name>
    <dbReference type="NCBI Taxonomy" id="2589797"/>
    <lineage>
        <taxon>Bacteria</taxon>
        <taxon>Bacillati</taxon>
        <taxon>Actinomycetota</taxon>
        <taxon>Actinomycetes</taxon>
        <taxon>Micrococcales</taxon>
        <taxon>Bogoriellaceae</taxon>
        <taxon>Georgenia</taxon>
    </lineage>
</organism>
<dbReference type="SUPFAM" id="SSF49998">
    <property type="entry name" value="Amine oxidase catalytic domain"/>
    <property type="match status" value="1"/>
</dbReference>
<evidence type="ECO:0000256" key="5">
    <source>
        <dbReference type="ARBA" id="ARBA00011738"/>
    </source>
</evidence>
<dbReference type="GO" id="GO:0005507">
    <property type="term" value="F:copper ion binding"/>
    <property type="evidence" value="ECO:0007669"/>
    <property type="project" value="InterPro"/>
</dbReference>
<evidence type="ECO:0000259" key="17">
    <source>
        <dbReference type="Pfam" id="PF21994"/>
    </source>
</evidence>
<dbReference type="AlphaFoldDB" id="A0A5B8CBS5"/>
<dbReference type="Gene3D" id="3.10.450.40">
    <property type="match status" value="2"/>
</dbReference>
<dbReference type="Gene3D" id="2.70.98.20">
    <property type="entry name" value="Copper amine oxidase, catalytic domain"/>
    <property type="match status" value="1"/>
</dbReference>
<sequence>MSSKSVAPAPVITPPAHPLAALTADEIRAAVALAKESGRLTDRARFVTVALWEDKEATLARQPGETVDRLVELVIIDKATRETHEVVVNLSSSEVARWDVAPKGSEPMILWEEWDEAEQIAKADPRFVDALARRGIDVANVFVDPLSPGNFARPEEAGRRLIRGLVYWREDGTDNGYAHPVEGLVPVLDLYERKMISLLDEADAPPMPTETGRYDAATVESTWGPLRTDLKPLDIVQPEGVSFALDGNVLEWQKWKVVIQFHSREGLVLSDITYDGRSVLYRASLSEMAVPYGEPSEARYYQAPLDVGEYGIGKLTNSLELGCDCLGEIRYMDAVLADELGEPMTIKNAICLHEEDAGILWKHFDPRANQAEVRRSRKMVISSICTIGNYDYAFYWNFYQDGMIEHTVKATGIMHTRALADGETSPYAPLVAPNLGGTNHQHFFNYRLDFAVDGVRNSVVEVDSTVLPISDENPYGNAMTTTETVLARESGAARDMSLERNRYWKVINPEVHNRLGQPVAYKLMPGNNSTYLMHPDSSLGRRAEFARHHLWVTKYDQNERYAAGEYPNQSNPEDRPGLPSFQEQDRALENEDVVLWYSFGLTHTPRPEDWPIMPSDPMSFWIKPHGFFDRNPALDAPLPRAAQCCSTTSGGHGCQCH</sequence>
<dbReference type="Pfam" id="PF01179">
    <property type="entry name" value="Cu_amine_oxid"/>
    <property type="match status" value="1"/>
</dbReference>
<evidence type="ECO:0000256" key="9">
    <source>
        <dbReference type="ARBA" id="ARBA00023008"/>
    </source>
</evidence>
<evidence type="ECO:0000313" key="18">
    <source>
        <dbReference type="EMBL" id="QDC25626.1"/>
    </source>
</evidence>
<feature type="domain" description="AGAO-like N2" evidence="17">
    <location>
        <begin position="23"/>
        <end position="96"/>
    </location>
</feature>
<proteinExistence type="inferred from homology"/>
<dbReference type="GO" id="GO:0048038">
    <property type="term" value="F:quinone binding"/>
    <property type="evidence" value="ECO:0007669"/>
    <property type="project" value="InterPro"/>
</dbReference>
<dbReference type="InterPro" id="IPR036460">
    <property type="entry name" value="Cu_amine_oxidase_C_sf"/>
</dbReference>
<dbReference type="OrthoDB" id="9772590at2"/>
<evidence type="ECO:0000313" key="19">
    <source>
        <dbReference type="Proteomes" id="UP000314616"/>
    </source>
</evidence>